<accession>A0AAE7NN01</accession>
<dbReference type="Gene3D" id="1.10.260.40">
    <property type="entry name" value="lambda repressor-like DNA-binding domains"/>
    <property type="match status" value="1"/>
</dbReference>
<evidence type="ECO:0000259" key="1">
    <source>
        <dbReference type="PROSITE" id="PS50943"/>
    </source>
</evidence>
<dbReference type="RefSeq" id="WP_092220286.1">
    <property type="nucleotide sequence ID" value="NZ_CP030050.1"/>
</dbReference>
<dbReference type="Pfam" id="PF01381">
    <property type="entry name" value="HTH_3"/>
    <property type="match status" value="1"/>
</dbReference>
<dbReference type="GO" id="GO:0003677">
    <property type="term" value="F:DNA binding"/>
    <property type="evidence" value="ECO:0007669"/>
    <property type="project" value="InterPro"/>
</dbReference>
<dbReference type="InterPro" id="IPR010982">
    <property type="entry name" value="Lambda_DNA-bd_dom_sf"/>
</dbReference>
<dbReference type="SMART" id="SM00530">
    <property type="entry name" value="HTH_XRE"/>
    <property type="match status" value="1"/>
</dbReference>
<organism evidence="2 3">
    <name type="scientific">Bradyrhizobium arachidis</name>
    <dbReference type="NCBI Taxonomy" id="858423"/>
    <lineage>
        <taxon>Bacteria</taxon>
        <taxon>Pseudomonadati</taxon>
        <taxon>Pseudomonadota</taxon>
        <taxon>Alphaproteobacteria</taxon>
        <taxon>Hyphomicrobiales</taxon>
        <taxon>Nitrobacteraceae</taxon>
        <taxon>Bradyrhizobium</taxon>
    </lineage>
</organism>
<dbReference type="KEGG" id="barh:WN72_23195"/>
<proteinExistence type="predicted"/>
<feature type="domain" description="HTH cro/C1-type" evidence="1">
    <location>
        <begin position="31"/>
        <end position="85"/>
    </location>
</feature>
<dbReference type="SUPFAM" id="SSF47413">
    <property type="entry name" value="lambda repressor-like DNA-binding domains"/>
    <property type="match status" value="1"/>
</dbReference>
<gene>
    <name evidence="2" type="ORF">WN72_23195</name>
</gene>
<reference evidence="2 3" key="1">
    <citation type="submission" date="2018-06" db="EMBL/GenBank/DDBJ databases">
        <title>Comparative genomics of Bradyrhizobium nodulating Arachidis hypogaea.</title>
        <authorList>
            <person name="Li Y."/>
        </authorList>
    </citation>
    <scope>NUCLEOTIDE SEQUENCE [LARGE SCALE GENOMIC DNA]</scope>
    <source>
        <strain evidence="2 3">CCBAU 051107</strain>
    </source>
</reference>
<dbReference type="InterPro" id="IPR001387">
    <property type="entry name" value="Cro/C1-type_HTH"/>
</dbReference>
<protein>
    <submittedName>
        <fullName evidence="2">Helix-turn-helix domain-containing protein</fullName>
    </submittedName>
</protein>
<name>A0AAE7NN01_9BRAD</name>
<dbReference type="Proteomes" id="UP000594015">
    <property type="component" value="Chromosome"/>
</dbReference>
<dbReference type="AlphaFoldDB" id="A0AAE7NN01"/>
<dbReference type="CDD" id="cd00093">
    <property type="entry name" value="HTH_XRE"/>
    <property type="match status" value="1"/>
</dbReference>
<dbReference type="EMBL" id="CP030050">
    <property type="protein sequence ID" value="QOZ68908.1"/>
    <property type="molecule type" value="Genomic_DNA"/>
</dbReference>
<sequence>MKFGVIDVAKKTMKRQARAANDMDGEIGRRIRLIRVQRSLSQEALGEVLGVSFQQVQKYEKGVNRVSASRLADIAGRLSTSPHHLMGWQDKQSFDGIDIDTYKLAKEFQQLSFAHVRVVRHLIAGLIAAGN</sequence>
<evidence type="ECO:0000313" key="3">
    <source>
        <dbReference type="Proteomes" id="UP000594015"/>
    </source>
</evidence>
<evidence type="ECO:0000313" key="2">
    <source>
        <dbReference type="EMBL" id="QOZ68908.1"/>
    </source>
</evidence>
<dbReference type="PROSITE" id="PS50943">
    <property type="entry name" value="HTH_CROC1"/>
    <property type="match status" value="1"/>
</dbReference>